<accession>A0ABV4NJT9</accession>
<protein>
    <submittedName>
        <fullName evidence="2">Polysaccharide deacetylase family protein</fullName>
    </submittedName>
</protein>
<dbReference type="PROSITE" id="PS51677">
    <property type="entry name" value="NODB"/>
    <property type="match status" value="1"/>
</dbReference>
<dbReference type="Pfam" id="PF01522">
    <property type="entry name" value="Polysacc_deac_1"/>
    <property type="match status" value="1"/>
</dbReference>
<dbReference type="RefSeq" id="WP_366525568.1">
    <property type="nucleotide sequence ID" value="NZ_JBGMEL010000003.1"/>
</dbReference>
<dbReference type="Gene3D" id="3.20.20.370">
    <property type="entry name" value="Glycoside hydrolase/deacetylase"/>
    <property type="match status" value="1"/>
</dbReference>
<organism evidence="2 3">
    <name type="scientific">Microbulbifer echini</name>
    <dbReference type="NCBI Taxonomy" id="1529067"/>
    <lineage>
        <taxon>Bacteria</taxon>
        <taxon>Pseudomonadati</taxon>
        <taxon>Pseudomonadota</taxon>
        <taxon>Gammaproteobacteria</taxon>
        <taxon>Cellvibrionales</taxon>
        <taxon>Microbulbiferaceae</taxon>
        <taxon>Microbulbifer</taxon>
    </lineage>
</organism>
<evidence type="ECO:0000313" key="3">
    <source>
        <dbReference type="Proteomes" id="UP001569414"/>
    </source>
</evidence>
<reference evidence="2 3" key="1">
    <citation type="submission" date="2024-08" db="EMBL/GenBank/DDBJ databases">
        <authorList>
            <person name="Ishaq N."/>
        </authorList>
    </citation>
    <scope>NUCLEOTIDE SEQUENCE [LARGE SCALE GENOMIC DNA]</scope>
    <source>
        <strain evidence="2 3">JCM 30400</strain>
    </source>
</reference>
<sequence length="225" mass="25004">MQQMRIIITAISNIFLCFSLTVIAQPSEGKRIALAFGDGPVPGVTELLLKQLDTLQIDATFFLVGQEMERFPKQTRAIINAGHQLGNHGYSHVSLANLPLSSAKAEIKKTCKLLQHHGYRERPTILPPFGNISKELGNLLAEQKFQVAQWDLEPRRHVDMSKPEAIADYIVQNAKDGSVVMLHPMHEHGAEVVTALPLISVQLKEQGFHFVRLAQIIDADSNESL</sequence>
<dbReference type="InterPro" id="IPR050248">
    <property type="entry name" value="Polysacc_deacetylase_ArnD"/>
</dbReference>
<dbReference type="InterPro" id="IPR002509">
    <property type="entry name" value="NODB_dom"/>
</dbReference>
<feature type="domain" description="NodB homology" evidence="1">
    <location>
        <begin position="30"/>
        <end position="211"/>
    </location>
</feature>
<evidence type="ECO:0000313" key="2">
    <source>
        <dbReference type="EMBL" id="MFA0789834.1"/>
    </source>
</evidence>
<name>A0ABV4NJT9_9GAMM</name>
<comment type="caution">
    <text evidence="2">The sequence shown here is derived from an EMBL/GenBank/DDBJ whole genome shotgun (WGS) entry which is preliminary data.</text>
</comment>
<dbReference type="PANTHER" id="PTHR10587">
    <property type="entry name" value="GLYCOSYL TRANSFERASE-RELATED"/>
    <property type="match status" value="1"/>
</dbReference>
<dbReference type="SUPFAM" id="SSF88713">
    <property type="entry name" value="Glycoside hydrolase/deacetylase"/>
    <property type="match status" value="1"/>
</dbReference>
<gene>
    <name evidence="2" type="ORF">ACCI51_04700</name>
</gene>
<dbReference type="InterPro" id="IPR011330">
    <property type="entry name" value="Glyco_hydro/deAcase_b/a-brl"/>
</dbReference>
<keyword evidence="3" id="KW-1185">Reference proteome</keyword>
<dbReference type="PROSITE" id="PS00430">
    <property type="entry name" value="TONB_DEPENDENT_REC_1"/>
    <property type="match status" value="1"/>
</dbReference>
<evidence type="ECO:0000259" key="1">
    <source>
        <dbReference type="PROSITE" id="PS51677"/>
    </source>
</evidence>
<dbReference type="Proteomes" id="UP001569414">
    <property type="component" value="Unassembled WGS sequence"/>
</dbReference>
<proteinExistence type="predicted"/>
<dbReference type="EMBL" id="JBGMEL010000003">
    <property type="protein sequence ID" value="MFA0789834.1"/>
    <property type="molecule type" value="Genomic_DNA"/>
</dbReference>
<dbReference type="InterPro" id="IPR010916">
    <property type="entry name" value="TonB_box_CS"/>
</dbReference>